<dbReference type="Proteomes" id="UP000266723">
    <property type="component" value="Unassembled WGS sequence"/>
</dbReference>
<name>A0ABQ7CJX2_BRACR</name>
<dbReference type="EMBL" id="QGKV02000832">
    <property type="protein sequence ID" value="KAF3552516.1"/>
    <property type="molecule type" value="Genomic_DNA"/>
</dbReference>
<keyword evidence="2" id="KW-1185">Reference proteome</keyword>
<sequence length="76" mass="8166">MGKTVGSPLFSPLSGKLQIGVSCCVMNLKLHPVGVHSPMIRGSSEDWSSSKPATEKVFQAVILWFEDFLLGSTTQA</sequence>
<evidence type="ECO:0000313" key="2">
    <source>
        <dbReference type="Proteomes" id="UP000266723"/>
    </source>
</evidence>
<reference evidence="1 2" key="1">
    <citation type="journal article" date="2020" name="BMC Genomics">
        <title>Intraspecific diversification of the crop wild relative Brassica cretica Lam. using demographic model selection.</title>
        <authorList>
            <person name="Kioukis A."/>
            <person name="Michalopoulou V.A."/>
            <person name="Briers L."/>
            <person name="Pirintsos S."/>
            <person name="Studholme D.J."/>
            <person name="Pavlidis P."/>
            <person name="Sarris P.F."/>
        </authorList>
    </citation>
    <scope>NUCLEOTIDE SEQUENCE [LARGE SCALE GENOMIC DNA]</scope>
    <source>
        <strain evidence="2">cv. PFS-1207/04</strain>
    </source>
</reference>
<proteinExistence type="predicted"/>
<evidence type="ECO:0000313" key="1">
    <source>
        <dbReference type="EMBL" id="KAF3552516.1"/>
    </source>
</evidence>
<protein>
    <submittedName>
        <fullName evidence="1">Uncharacterized protein</fullName>
    </submittedName>
</protein>
<organism evidence="1 2">
    <name type="scientific">Brassica cretica</name>
    <name type="common">Mustard</name>
    <dbReference type="NCBI Taxonomy" id="69181"/>
    <lineage>
        <taxon>Eukaryota</taxon>
        <taxon>Viridiplantae</taxon>
        <taxon>Streptophyta</taxon>
        <taxon>Embryophyta</taxon>
        <taxon>Tracheophyta</taxon>
        <taxon>Spermatophyta</taxon>
        <taxon>Magnoliopsida</taxon>
        <taxon>eudicotyledons</taxon>
        <taxon>Gunneridae</taxon>
        <taxon>Pentapetalae</taxon>
        <taxon>rosids</taxon>
        <taxon>malvids</taxon>
        <taxon>Brassicales</taxon>
        <taxon>Brassicaceae</taxon>
        <taxon>Brassiceae</taxon>
        <taxon>Brassica</taxon>
    </lineage>
</organism>
<gene>
    <name evidence="1" type="ORF">DY000_02007441</name>
</gene>
<accession>A0ABQ7CJX2</accession>
<comment type="caution">
    <text evidence="1">The sequence shown here is derived from an EMBL/GenBank/DDBJ whole genome shotgun (WGS) entry which is preliminary data.</text>
</comment>